<gene>
    <name evidence="4" type="ORF">HEB94_005455</name>
</gene>
<evidence type="ECO:0000259" key="2">
    <source>
        <dbReference type="Pfam" id="PF01548"/>
    </source>
</evidence>
<dbReference type="GO" id="GO:0006313">
    <property type="term" value="P:DNA transposition"/>
    <property type="evidence" value="ECO:0007669"/>
    <property type="project" value="InterPro"/>
</dbReference>
<dbReference type="InterPro" id="IPR003346">
    <property type="entry name" value="Transposase_20"/>
</dbReference>
<dbReference type="PANTHER" id="PTHR33055">
    <property type="entry name" value="TRANSPOSASE FOR INSERTION SEQUENCE ELEMENT IS1111A"/>
    <property type="match status" value="1"/>
</dbReference>
<organism evidence="4 5">
    <name type="scientific">Actinopolymorpha pittospori</name>
    <dbReference type="NCBI Taxonomy" id="648752"/>
    <lineage>
        <taxon>Bacteria</taxon>
        <taxon>Bacillati</taxon>
        <taxon>Actinomycetota</taxon>
        <taxon>Actinomycetes</taxon>
        <taxon>Propionibacteriales</taxon>
        <taxon>Actinopolymorphaceae</taxon>
        <taxon>Actinopolymorpha</taxon>
    </lineage>
</organism>
<dbReference type="RefSeq" id="WP_192752359.1">
    <property type="nucleotide sequence ID" value="NZ_BAABJL010000029.1"/>
</dbReference>
<evidence type="ECO:0000313" key="4">
    <source>
        <dbReference type="EMBL" id="MBE1608607.1"/>
    </source>
</evidence>
<evidence type="ECO:0000259" key="3">
    <source>
        <dbReference type="Pfam" id="PF02371"/>
    </source>
</evidence>
<proteinExistence type="predicted"/>
<dbReference type="GO" id="GO:0004803">
    <property type="term" value="F:transposase activity"/>
    <property type="evidence" value="ECO:0007669"/>
    <property type="project" value="InterPro"/>
</dbReference>
<dbReference type="PANTHER" id="PTHR33055:SF16">
    <property type="entry name" value="TRANSPOSASE FOR INSERTION SEQUENCE ELEMENT IS1547"/>
    <property type="match status" value="1"/>
</dbReference>
<feature type="coiled-coil region" evidence="1">
    <location>
        <begin position="171"/>
        <end position="198"/>
    </location>
</feature>
<dbReference type="InterPro" id="IPR047650">
    <property type="entry name" value="Transpos_IS110"/>
</dbReference>
<reference evidence="4" key="1">
    <citation type="submission" date="2020-10" db="EMBL/GenBank/DDBJ databases">
        <title>Sequencing the genomes of 1000 actinobacteria strains.</title>
        <authorList>
            <person name="Klenk H.-P."/>
        </authorList>
    </citation>
    <scope>NUCLEOTIDE SEQUENCE</scope>
    <source>
        <strain evidence="4">DSM 45354</strain>
    </source>
</reference>
<dbReference type="AlphaFoldDB" id="A0A927N451"/>
<evidence type="ECO:0000313" key="5">
    <source>
        <dbReference type="Proteomes" id="UP000638648"/>
    </source>
</evidence>
<accession>A0A927N451</accession>
<protein>
    <submittedName>
        <fullName evidence="4">Transposase</fullName>
    </submittedName>
</protein>
<comment type="caution">
    <text evidence="4">The sequence shown here is derived from an EMBL/GenBank/DDBJ whole genome shotgun (WGS) entry which is preliminary data.</text>
</comment>
<dbReference type="InterPro" id="IPR002525">
    <property type="entry name" value="Transp_IS110-like_N"/>
</dbReference>
<dbReference type="EMBL" id="JADBEM010000001">
    <property type="protein sequence ID" value="MBE1608607.1"/>
    <property type="molecule type" value="Genomic_DNA"/>
</dbReference>
<evidence type="ECO:0000256" key="1">
    <source>
        <dbReference type="SAM" id="Coils"/>
    </source>
</evidence>
<feature type="domain" description="Transposase IS110-like N-terminal" evidence="2">
    <location>
        <begin position="17"/>
        <end position="127"/>
    </location>
</feature>
<keyword evidence="5" id="KW-1185">Reference proteome</keyword>
<dbReference type="GO" id="GO:0003677">
    <property type="term" value="F:DNA binding"/>
    <property type="evidence" value="ECO:0007669"/>
    <property type="project" value="InterPro"/>
</dbReference>
<name>A0A927N451_9ACTN</name>
<dbReference type="Pfam" id="PF01548">
    <property type="entry name" value="DEDD_Tnp_IS110"/>
    <property type="match status" value="1"/>
</dbReference>
<feature type="domain" description="Transposase IS116/IS110/IS902 C-terminal" evidence="3">
    <location>
        <begin position="203"/>
        <end position="283"/>
    </location>
</feature>
<keyword evidence="1" id="KW-0175">Coiled coil</keyword>
<dbReference type="Proteomes" id="UP000638648">
    <property type="component" value="Unassembled WGS sequence"/>
</dbReference>
<dbReference type="Pfam" id="PF02371">
    <property type="entry name" value="Transposase_20"/>
    <property type="match status" value="1"/>
</dbReference>
<sequence length="332" mass="36551">MTTQLAAESTVIRVIGGVDTHKHTHYAAVVDDHGRFLGHREFPANDRGYQQLLAWLQGHGAVVAIGVESTGSFGATLTRFLTAQAVRVVEVNRANRLARRMDGKSDRLDAEQIARAGVMIGAPSPLRDELVVLTKKTLVNRCLRLRPESDDLLGLTAHPVRMLIAGVKLALRDLARRWKQLDAEIKALNKQIDALVRVAAPELVELHGVGVEIAGQFLVTAGDNPERIHSEAAFAKLCGVAPQPASSGRTSGRHRLSRGGDRAANSALYIITIVRMRRHQPTLDYIQRRTAEGLSKREIIRCLKRYIAREIYTNLPRPTHQDPAQNPLPSTA</sequence>